<dbReference type="Gene3D" id="3.40.50.150">
    <property type="entry name" value="Vaccinia Virus protein VP39"/>
    <property type="match status" value="1"/>
</dbReference>
<evidence type="ECO:0000256" key="2">
    <source>
        <dbReference type="ARBA" id="ARBA00022603"/>
    </source>
</evidence>
<evidence type="ECO:0000256" key="1">
    <source>
        <dbReference type="ARBA" id="ARBA00009725"/>
    </source>
</evidence>
<dbReference type="InterPro" id="IPR013217">
    <property type="entry name" value="Methyltransf_12"/>
</dbReference>
<dbReference type="SUPFAM" id="SSF53335">
    <property type="entry name" value="S-adenosyl-L-methionine-dependent methyltransferases"/>
    <property type="match status" value="1"/>
</dbReference>
<dbReference type="Proteomes" id="UP000031668">
    <property type="component" value="Unassembled WGS sequence"/>
</dbReference>
<accession>A0A0C2J552</accession>
<evidence type="ECO:0000313" key="6">
    <source>
        <dbReference type="Proteomes" id="UP000031668"/>
    </source>
</evidence>
<dbReference type="PANTHER" id="PTHR22809">
    <property type="entry name" value="METHYLTRANSFERASE-RELATED"/>
    <property type="match status" value="1"/>
</dbReference>
<protein>
    <recommendedName>
        <fullName evidence="4">Methyltransferase type 12 domain-containing protein</fullName>
    </recommendedName>
</protein>
<proteinExistence type="inferred from homology"/>
<dbReference type="CDD" id="cd02440">
    <property type="entry name" value="AdoMet_MTases"/>
    <property type="match status" value="1"/>
</dbReference>
<feature type="domain" description="Methyltransferase type 12" evidence="4">
    <location>
        <begin position="57"/>
        <end position="138"/>
    </location>
</feature>
<dbReference type="PANTHER" id="PTHR22809:SF5">
    <property type="entry name" value="TRNA N(3)-METHYLCYTIDINE METHYLTRANSFERASE METTL6"/>
    <property type="match status" value="1"/>
</dbReference>
<dbReference type="AlphaFoldDB" id="A0A0C2J552"/>
<organism evidence="5 6">
    <name type="scientific">Thelohanellus kitauei</name>
    <name type="common">Myxosporean</name>
    <dbReference type="NCBI Taxonomy" id="669202"/>
    <lineage>
        <taxon>Eukaryota</taxon>
        <taxon>Metazoa</taxon>
        <taxon>Cnidaria</taxon>
        <taxon>Myxozoa</taxon>
        <taxon>Myxosporea</taxon>
        <taxon>Bivalvulida</taxon>
        <taxon>Platysporina</taxon>
        <taxon>Myxobolidae</taxon>
        <taxon>Thelohanellus</taxon>
    </lineage>
</organism>
<evidence type="ECO:0000256" key="3">
    <source>
        <dbReference type="ARBA" id="ARBA00022679"/>
    </source>
</evidence>
<evidence type="ECO:0000313" key="5">
    <source>
        <dbReference type="EMBL" id="KII64248.1"/>
    </source>
</evidence>
<sequence>MDGFNEFKERKRALRIKEVLENSQKQWDVFYKRNKRNFYKDRHWIIKELTPYCHDLIEVGCGVGNSIIPILQERPDWTCYGCDFSIISINLLEDEIKKLSLRCFTFVCDISTQNICDHVNKNDFDLCLMIFVLSAIPESKFMDYASDDAAMNRFESDSKISENCFFRNDNTIAYYFDLGKRKK</sequence>
<dbReference type="GO" id="GO:0008757">
    <property type="term" value="F:S-adenosylmethionine-dependent methyltransferase activity"/>
    <property type="evidence" value="ECO:0007669"/>
    <property type="project" value="UniProtKB-ARBA"/>
</dbReference>
<comment type="similarity">
    <text evidence="1">Belongs to the methyltransferase superfamily. METL family.</text>
</comment>
<dbReference type="GO" id="GO:0032259">
    <property type="term" value="P:methylation"/>
    <property type="evidence" value="ECO:0007669"/>
    <property type="project" value="UniProtKB-KW"/>
</dbReference>
<dbReference type="Pfam" id="PF08242">
    <property type="entry name" value="Methyltransf_12"/>
    <property type="match status" value="1"/>
</dbReference>
<dbReference type="InterPro" id="IPR026113">
    <property type="entry name" value="METTL2/6/8-like"/>
</dbReference>
<keyword evidence="3" id="KW-0808">Transferase</keyword>
<dbReference type="OrthoDB" id="417697at2759"/>
<gene>
    <name evidence="5" type="ORF">RF11_02605</name>
</gene>
<reference evidence="5 6" key="1">
    <citation type="journal article" date="2014" name="Genome Biol. Evol.">
        <title>The genome of the myxosporean Thelohanellus kitauei shows adaptations to nutrient acquisition within its fish host.</title>
        <authorList>
            <person name="Yang Y."/>
            <person name="Xiong J."/>
            <person name="Zhou Z."/>
            <person name="Huo F."/>
            <person name="Miao W."/>
            <person name="Ran C."/>
            <person name="Liu Y."/>
            <person name="Zhang J."/>
            <person name="Feng J."/>
            <person name="Wang M."/>
            <person name="Wang M."/>
            <person name="Wang L."/>
            <person name="Yao B."/>
        </authorList>
    </citation>
    <scope>NUCLEOTIDE SEQUENCE [LARGE SCALE GENOMIC DNA]</scope>
    <source>
        <strain evidence="5">Wuqing</strain>
    </source>
</reference>
<dbReference type="GO" id="GO:0008173">
    <property type="term" value="F:RNA methyltransferase activity"/>
    <property type="evidence" value="ECO:0007669"/>
    <property type="project" value="UniProtKB-ARBA"/>
</dbReference>
<comment type="caution">
    <text evidence="5">The sequence shown here is derived from an EMBL/GenBank/DDBJ whole genome shotgun (WGS) entry which is preliminary data.</text>
</comment>
<dbReference type="EMBL" id="JWZT01004360">
    <property type="protein sequence ID" value="KII64248.1"/>
    <property type="molecule type" value="Genomic_DNA"/>
</dbReference>
<evidence type="ECO:0000259" key="4">
    <source>
        <dbReference type="Pfam" id="PF08242"/>
    </source>
</evidence>
<dbReference type="InterPro" id="IPR029063">
    <property type="entry name" value="SAM-dependent_MTases_sf"/>
</dbReference>
<name>A0A0C2J552_THEKT</name>
<keyword evidence="2" id="KW-0489">Methyltransferase</keyword>
<keyword evidence="6" id="KW-1185">Reference proteome</keyword>